<dbReference type="EMBL" id="CAIF01000065">
    <property type="protein sequence ID" value="CCH43046.1"/>
    <property type="molecule type" value="Genomic_DNA"/>
</dbReference>
<keyword evidence="3" id="KW-1185">Reference proteome</keyword>
<dbReference type="SUPFAM" id="SSF52821">
    <property type="entry name" value="Rhodanese/Cell cycle control phosphatase"/>
    <property type="match status" value="1"/>
</dbReference>
<accession>K0KJ91</accession>
<feature type="domain" description="Rhodanese" evidence="1">
    <location>
        <begin position="28"/>
        <end position="140"/>
    </location>
</feature>
<sequence length="148" mass="17203">MDHNIDHLYAAFITRLAPDTLKPWLLSGRDDLVVVDVRDSDYKYVYKACLPSSINIPAHTFKDSIPELLNKYPIDRGNSKQIYIFHCMRSHQRGPSSARKFLRYLLLHTECGKDFTKIPKIYILDGGLKKWNHLYGGDKRLMIPLIQN</sequence>
<dbReference type="PANTHER" id="PTHR10828:SF38">
    <property type="entry name" value="ARSENICAL-RESISTANCE PROTEIN 2-RELATED"/>
    <property type="match status" value="1"/>
</dbReference>
<dbReference type="InterPro" id="IPR001763">
    <property type="entry name" value="Rhodanese-like_dom"/>
</dbReference>
<dbReference type="GO" id="GO:0005634">
    <property type="term" value="C:nucleus"/>
    <property type="evidence" value="ECO:0007669"/>
    <property type="project" value="TreeGrafter"/>
</dbReference>
<dbReference type="AlphaFoldDB" id="K0KJ91"/>
<comment type="caution">
    <text evidence="2">The sequence shown here is derived from an EMBL/GenBank/DDBJ whole genome shotgun (WGS) entry which is preliminary data.</text>
</comment>
<name>K0KJ91_WICCF</name>
<dbReference type="PROSITE" id="PS50206">
    <property type="entry name" value="RHODANESE_3"/>
    <property type="match status" value="1"/>
</dbReference>
<dbReference type="Pfam" id="PF00581">
    <property type="entry name" value="Rhodanese"/>
    <property type="match status" value="1"/>
</dbReference>
<organism evidence="2 3">
    <name type="scientific">Wickerhamomyces ciferrii (strain ATCC 14091 / BCRC 22168 / CBS 111 / JCM 3599 / NBRC 0793 / NRRL Y-1031 F-60-10)</name>
    <name type="common">Yeast</name>
    <name type="synonym">Pichia ciferrii</name>
    <dbReference type="NCBI Taxonomy" id="1206466"/>
    <lineage>
        <taxon>Eukaryota</taxon>
        <taxon>Fungi</taxon>
        <taxon>Dikarya</taxon>
        <taxon>Ascomycota</taxon>
        <taxon>Saccharomycotina</taxon>
        <taxon>Saccharomycetes</taxon>
        <taxon>Phaffomycetales</taxon>
        <taxon>Wickerhamomycetaceae</taxon>
        <taxon>Wickerhamomyces</taxon>
    </lineage>
</organism>
<dbReference type="STRING" id="1206466.K0KJ91"/>
<evidence type="ECO:0000313" key="2">
    <source>
        <dbReference type="EMBL" id="CCH43046.1"/>
    </source>
</evidence>
<dbReference type="GO" id="GO:0005737">
    <property type="term" value="C:cytoplasm"/>
    <property type="evidence" value="ECO:0007669"/>
    <property type="project" value="TreeGrafter"/>
</dbReference>
<dbReference type="eggNOG" id="KOG3772">
    <property type="taxonomic scope" value="Eukaryota"/>
</dbReference>
<dbReference type="InParanoid" id="K0KJ91"/>
<dbReference type="Proteomes" id="UP000009328">
    <property type="component" value="Unassembled WGS sequence"/>
</dbReference>
<dbReference type="EC" id="3.1.3.48" evidence="2"/>
<gene>
    <name evidence="2" type="ORF">BN7_2593</name>
</gene>
<keyword evidence="2" id="KW-0378">Hydrolase</keyword>
<dbReference type="InterPro" id="IPR036873">
    <property type="entry name" value="Rhodanese-like_dom_sf"/>
</dbReference>
<dbReference type="Gene3D" id="3.40.250.10">
    <property type="entry name" value="Rhodanese-like domain"/>
    <property type="match status" value="1"/>
</dbReference>
<dbReference type="PANTHER" id="PTHR10828">
    <property type="entry name" value="M-PHASE INDUCER PHOSPHATASE DUAL SPECIFICITY PHOSPHATASE CDC25"/>
    <property type="match status" value="1"/>
</dbReference>
<reference evidence="2 3" key="1">
    <citation type="journal article" date="2012" name="Eukaryot. Cell">
        <title>Draft genome sequence of Wickerhamomyces ciferrii NRRL Y-1031 F-60-10.</title>
        <authorList>
            <person name="Schneider J."/>
            <person name="Andrea H."/>
            <person name="Blom J."/>
            <person name="Jaenicke S."/>
            <person name="Ruckert C."/>
            <person name="Schorsch C."/>
            <person name="Szczepanowski R."/>
            <person name="Farwick M."/>
            <person name="Goesmann A."/>
            <person name="Puhler A."/>
            <person name="Schaffer S."/>
            <person name="Tauch A."/>
            <person name="Kohler T."/>
            <person name="Brinkrolf K."/>
        </authorList>
    </citation>
    <scope>NUCLEOTIDE SEQUENCE [LARGE SCALE GENOMIC DNA]</scope>
    <source>
        <strain evidence="3">ATCC 14091 / BCRC 22168 / CBS 111 / JCM 3599 / NBRC 0793 / NRRL Y-1031 F-60-10</strain>
    </source>
</reference>
<dbReference type="SMART" id="SM00450">
    <property type="entry name" value="RHOD"/>
    <property type="match status" value="1"/>
</dbReference>
<dbReference type="HOGENOM" id="CLU_107716_1_0_1"/>
<dbReference type="GO" id="GO:0004725">
    <property type="term" value="F:protein tyrosine phosphatase activity"/>
    <property type="evidence" value="ECO:0007669"/>
    <property type="project" value="UniProtKB-EC"/>
</dbReference>
<evidence type="ECO:0000259" key="1">
    <source>
        <dbReference type="PROSITE" id="PS50206"/>
    </source>
</evidence>
<evidence type="ECO:0000313" key="3">
    <source>
        <dbReference type="Proteomes" id="UP000009328"/>
    </source>
</evidence>
<protein>
    <submittedName>
        <fullName evidence="2">M-phase inducer phosphatase 2</fullName>
        <ecNumber evidence="2">3.1.3.48</ecNumber>
    </submittedName>
</protein>
<proteinExistence type="predicted"/>